<organism evidence="1 2">
    <name type="scientific">Hemiselmis andersenii</name>
    <name type="common">Cryptophyte alga</name>
    <dbReference type="NCBI Taxonomy" id="464988"/>
    <lineage>
        <taxon>Eukaryota</taxon>
        <taxon>Cryptophyceae</taxon>
        <taxon>Cryptomonadales</taxon>
        <taxon>Hemiselmidaceae</taxon>
        <taxon>Hemiselmis</taxon>
    </lineage>
</organism>
<reference evidence="1 2" key="1">
    <citation type="journal article" date="2007" name="Proc. Natl. Acad. Sci. U.S.A.">
        <title>Nucleomorph genome of Hemiselmis andersenii reveals complete intron loss and compaction as a driver of protein structure and function.</title>
        <authorList>
            <person name="Lane C.E."/>
            <person name="van den Heuvel K."/>
            <person name="Kozera C."/>
            <person name="Curtis B.A."/>
            <person name="Parsons B.J."/>
            <person name="Bowman S."/>
            <person name="Archibald J.M."/>
        </authorList>
    </citation>
    <scope>NUCLEOTIDE SEQUENCE [LARGE SCALE GENOMIC DNA]</scope>
    <source>
        <strain evidence="1 2">CCMP644</strain>
    </source>
</reference>
<sequence>MKFQKILRFKKSKSLNFKKGKNSKEIENKNLNICKKTMNPSKKLLTFDFIKKLFFFKFFRNFSSLKQPKNQLQGKRKSEYFLQQTKKKFFQFEYNKTHLKKKNRVFKNSGRSASNLEVKCYEKKCFIFCNRMSIYITNFSFKKIFLLNFFRLKKKFLKKHDTFCKNFQKKSSPNHYELTKFDNLNVFFEGNELEKNGEFFLTQNF</sequence>
<dbReference type="Proteomes" id="UP000243127">
    <property type="component" value="Nucleomorph 3"/>
</dbReference>
<evidence type="ECO:0000313" key="2">
    <source>
        <dbReference type="Proteomes" id="UP000243127"/>
    </source>
</evidence>
<accession>A9BL39</accession>
<gene>
    <name evidence="1" type="ORF">HAN_3g412</name>
</gene>
<name>A9BL39_HEMAN</name>
<geneLocation type="nucleomorph" evidence="1"/>
<dbReference type="EMBL" id="CP000883">
    <property type="protein sequence ID" value="ABW98222.1"/>
    <property type="molecule type" value="Genomic_DNA"/>
</dbReference>
<dbReference type="AlphaFoldDB" id="A9BL39"/>
<evidence type="ECO:0000313" key="1">
    <source>
        <dbReference type="EMBL" id="ABW98222.1"/>
    </source>
</evidence>
<dbReference type="RefSeq" id="XP_001712547.1">
    <property type="nucleotide sequence ID" value="XM_001712495.1"/>
</dbReference>
<keyword evidence="1" id="KW-0542">Nucleomorph</keyword>
<protein>
    <submittedName>
        <fullName evidence="1">Uncharacterized protein</fullName>
    </submittedName>
</protein>
<proteinExistence type="predicted"/>
<dbReference type="GeneID" id="5739512"/>